<proteinExistence type="predicted"/>
<evidence type="ECO:0000256" key="1">
    <source>
        <dbReference type="SAM" id="SignalP"/>
    </source>
</evidence>
<organism evidence="2 3">
    <name type="scientific">Bartonella krasnovii</name>
    <dbReference type="NCBI Taxonomy" id="2267275"/>
    <lineage>
        <taxon>Bacteria</taxon>
        <taxon>Pseudomonadati</taxon>
        <taxon>Pseudomonadota</taxon>
        <taxon>Alphaproteobacteria</taxon>
        <taxon>Hyphomicrobiales</taxon>
        <taxon>Bartonellaceae</taxon>
        <taxon>Bartonella</taxon>
    </lineage>
</organism>
<keyword evidence="3" id="KW-1185">Reference proteome</keyword>
<feature type="chain" id="PRO_5046014309" description="DUF4136 domain-containing protein" evidence="1">
    <location>
        <begin position="21"/>
        <end position="210"/>
    </location>
</feature>
<feature type="signal peptide" evidence="1">
    <location>
        <begin position="1"/>
        <end position="20"/>
    </location>
</feature>
<dbReference type="PROSITE" id="PS51257">
    <property type="entry name" value="PROKAR_LIPOPROTEIN"/>
    <property type="match status" value="1"/>
</dbReference>
<accession>A0ABY3W158</accession>
<dbReference type="Proteomes" id="UP000829580">
    <property type="component" value="Chromosome"/>
</dbReference>
<dbReference type="EMBL" id="CP093033">
    <property type="protein sequence ID" value="UNF29421.1"/>
    <property type="molecule type" value="Genomic_DNA"/>
</dbReference>
<evidence type="ECO:0008006" key="4">
    <source>
        <dbReference type="Google" id="ProtNLM"/>
    </source>
</evidence>
<keyword evidence="1" id="KW-0732">Signal</keyword>
<evidence type="ECO:0000313" key="3">
    <source>
        <dbReference type="Proteomes" id="UP000829580"/>
    </source>
</evidence>
<dbReference type="RefSeq" id="WP_241436803.1">
    <property type="nucleotide sequence ID" value="NZ_CP093033.1"/>
</dbReference>
<evidence type="ECO:0000313" key="2">
    <source>
        <dbReference type="EMBL" id="UNF29421.1"/>
    </source>
</evidence>
<reference evidence="2 3" key="1">
    <citation type="submission" date="2022-02" db="EMBL/GenBank/DDBJ databases">
        <title>Genomic structural plasticity of rodent-associated Bartonella in nature.</title>
        <authorList>
            <person name="Sousa K.C.M."/>
            <person name="Gutierrez R."/>
            <person name="Yahalomi D."/>
            <person name="Shalit T."/>
            <person name="Markus B."/>
            <person name="Nachum-Biala Y."/>
            <person name="Hawlena H."/>
            <person name="Marcos-Hadad E."/>
            <person name="Hazkani-Covo E."/>
            <person name="Neves H.R."/>
            <person name="Covo S."/>
            <person name="Harrus S."/>
        </authorList>
    </citation>
    <scope>NUCLEOTIDE SEQUENCE [LARGE SCALE GENOMIC DNA]</scope>
    <source>
        <strain evidence="2 3">B35_1_2</strain>
    </source>
</reference>
<protein>
    <recommendedName>
        <fullName evidence="4">DUF4136 domain-containing protein</fullName>
    </recommendedName>
</protein>
<name>A0ABY3W158_9HYPH</name>
<gene>
    <name evidence="2" type="ORF">MNL13_01155</name>
</gene>
<sequence length="210" mass="22749">MKFSVLLCLLILTACGPITHLNGIVDPNYKGRFQTKKMVIGGVGMSISEQKALEDTFEKSLVKYNVQILRGLELFPPTRNYSYNEKEKIITNKGADALLIVSVDNRAISQTYIPPTYHPGTSTSTISGFGNFATIKTETTPGYVSGGYNVSKPGISVSVYLINNTKNKETIWLAKGSSDGNAFASFSNLIVSVAETTVEKLAKEGLIAPK</sequence>